<keyword evidence="1" id="KW-0472">Membrane</keyword>
<feature type="transmembrane region" description="Helical" evidence="1">
    <location>
        <begin position="35"/>
        <end position="53"/>
    </location>
</feature>
<keyword evidence="3" id="KW-1185">Reference proteome</keyword>
<protein>
    <submittedName>
        <fullName evidence="2">Uncharacterized protein</fullName>
    </submittedName>
</protein>
<accession>A0A5J5K7J9</accession>
<feature type="transmembrane region" description="Helical" evidence="1">
    <location>
        <begin position="74"/>
        <end position="96"/>
    </location>
</feature>
<feature type="transmembrane region" description="Helical" evidence="1">
    <location>
        <begin position="145"/>
        <end position="168"/>
    </location>
</feature>
<dbReference type="RefSeq" id="WP_150932002.1">
    <property type="nucleotide sequence ID" value="NZ_VYTZ01000002.1"/>
</dbReference>
<dbReference type="EMBL" id="VYTZ01000002">
    <property type="protein sequence ID" value="KAA9380730.1"/>
    <property type="molecule type" value="Genomic_DNA"/>
</dbReference>
<keyword evidence="1" id="KW-0812">Transmembrane</keyword>
<comment type="caution">
    <text evidence="2">The sequence shown here is derived from an EMBL/GenBank/DDBJ whole genome shotgun (WGS) entry which is preliminary data.</text>
</comment>
<evidence type="ECO:0000313" key="2">
    <source>
        <dbReference type="EMBL" id="KAA9380730.1"/>
    </source>
</evidence>
<name>A0A5J5K7J9_9ACTN</name>
<dbReference type="AlphaFoldDB" id="A0A5J5K7J9"/>
<reference evidence="2 3" key="1">
    <citation type="submission" date="2019-09" db="EMBL/GenBank/DDBJ databases">
        <title>Screening of Novel Bioactive Compounds from Soil-Associated.</title>
        <authorList>
            <person name="Gong X."/>
        </authorList>
    </citation>
    <scope>NUCLEOTIDE SEQUENCE [LARGE SCALE GENOMIC DNA]</scope>
    <source>
        <strain evidence="2 3">Gxj-6</strain>
    </source>
</reference>
<evidence type="ECO:0000313" key="3">
    <source>
        <dbReference type="Proteomes" id="UP000327011"/>
    </source>
</evidence>
<dbReference type="Proteomes" id="UP000327011">
    <property type="component" value="Unassembled WGS sequence"/>
</dbReference>
<organism evidence="2 3">
    <name type="scientific">Microbispora cellulosiformans</name>
    <dbReference type="NCBI Taxonomy" id="2614688"/>
    <lineage>
        <taxon>Bacteria</taxon>
        <taxon>Bacillati</taxon>
        <taxon>Actinomycetota</taxon>
        <taxon>Actinomycetes</taxon>
        <taxon>Streptosporangiales</taxon>
        <taxon>Streptosporangiaceae</taxon>
        <taxon>Microbispora</taxon>
    </lineage>
</organism>
<gene>
    <name evidence="2" type="ORF">F5972_06365</name>
</gene>
<evidence type="ECO:0000256" key="1">
    <source>
        <dbReference type="SAM" id="Phobius"/>
    </source>
</evidence>
<sequence>MSAKFGKSLRSASWVFFSLAVAMTGAAIAPPGSRLLVAVAIAAVISISSRATSANRQTELKWRRARRGSPLKSLTPGWTILPILAALVVLLAIFMIGRGDYVGAPPTTSPDPRATVTVTVTAPPVASPAAHAADRSSPSEVSLSVLLGVAAAVFAAIGAMMQGVGALMQAVSARRTVNNGKEDTSQPFGRYL</sequence>
<keyword evidence="1" id="KW-1133">Transmembrane helix</keyword>
<feature type="transmembrane region" description="Helical" evidence="1">
    <location>
        <begin position="12"/>
        <end position="29"/>
    </location>
</feature>
<proteinExistence type="predicted"/>